<evidence type="ECO:0000256" key="1">
    <source>
        <dbReference type="SAM" id="MobiDB-lite"/>
    </source>
</evidence>
<feature type="compositionally biased region" description="Low complexity" evidence="1">
    <location>
        <begin position="166"/>
        <end position="179"/>
    </location>
</feature>
<evidence type="ECO:0000313" key="3">
    <source>
        <dbReference type="Proteomes" id="UP000694845"/>
    </source>
</evidence>
<feature type="transmembrane region" description="Helical" evidence="2">
    <location>
        <begin position="399"/>
        <end position="421"/>
    </location>
</feature>
<dbReference type="RefSeq" id="XP_022105250.1">
    <property type="nucleotide sequence ID" value="XM_022249558.1"/>
</dbReference>
<keyword evidence="2" id="KW-0812">Transmembrane</keyword>
<dbReference type="OrthoDB" id="10691792at2759"/>
<feature type="region of interest" description="Disordered" evidence="1">
    <location>
        <begin position="427"/>
        <end position="460"/>
    </location>
</feature>
<proteinExistence type="predicted"/>
<feature type="compositionally biased region" description="Low complexity" evidence="1">
    <location>
        <begin position="316"/>
        <end position="328"/>
    </location>
</feature>
<feature type="compositionally biased region" description="Basic and acidic residues" evidence="1">
    <location>
        <begin position="146"/>
        <end position="156"/>
    </location>
</feature>
<reference evidence="4" key="1">
    <citation type="submission" date="2025-08" db="UniProtKB">
        <authorList>
            <consortium name="RefSeq"/>
        </authorList>
    </citation>
    <scope>IDENTIFICATION</scope>
</reference>
<dbReference type="AlphaFoldDB" id="A0A8B7ZK41"/>
<keyword evidence="2" id="KW-0472">Membrane</keyword>
<keyword evidence="3" id="KW-1185">Reference proteome</keyword>
<name>A0A8B7ZK41_ACAPL</name>
<feature type="compositionally biased region" description="Gly residues" evidence="1">
    <location>
        <begin position="190"/>
        <end position="214"/>
    </location>
</feature>
<dbReference type="GeneID" id="110987111"/>
<protein>
    <submittedName>
        <fullName evidence="4">S-antigen protein-like</fullName>
    </submittedName>
</protein>
<feature type="region of interest" description="Disordered" evidence="1">
    <location>
        <begin position="32"/>
        <end position="373"/>
    </location>
</feature>
<dbReference type="OMA" id="WESFGSI"/>
<evidence type="ECO:0000313" key="4">
    <source>
        <dbReference type="RefSeq" id="XP_022105250.1"/>
    </source>
</evidence>
<organism evidence="3 4">
    <name type="scientific">Acanthaster planci</name>
    <name type="common">Crown-of-thorns starfish</name>
    <dbReference type="NCBI Taxonomy" id="133434"/>
    <lineage>
        <taxon>Eukaryota</taxon>
        <taxon>Metazoa</taxon>
        <taxon>Echinodermata</taxon>
        <taxon>Eleutherozoa</taxon>
        <taxon>Asterozoa</taxon>
        <taxon>Asteroidea</taxon>
        <taxon>Valvatacea</taxon>
        <taxon>Valvatida</taxon>
        <taxon>Acanthasteridae</taxon>
        <taxon>Acanthaster</taxon>
    </lineage>
</organism>
<gene>
    <name evidence="4" type="primary">LOC110987111</name>
</gene>
<evidence type="ECO:0000256" key="2">
    <source>
        <dbReference type="SAM" id="Phobius"/>
    </source>
</evidence>
<dbReference type="KEGG" id="aplc:110987111"/>
<sequence>MGTQEEKMEIPLTVDQQTQAEEMEILQAVTHQTRMGTQEEKMEIPPTVDQQTQAEEMEILQAVTHQTQMGTQAEEMEIPPTVNRGGRGNGDPSHGIPPAESAPTGPADGPHFPAAGPGWVRPNKALLPDPVKLSATEEQVTVTGDEASRSSEERGGKNRQGGTGTTGNSDTGRTGTSGDTGRGDETDGSRGTGGNGGSGGTDSRGGAGGTGRSGTSGTRGPTGETGGTGGAERPVGRGDTGIGLEPEIEAGIPGADGGTVDPSVDVGWESFGSIYPEGSVGGGSERRGTGTGTSGPGTRGSGSGTRGSGGRGAGTPAGSAPPAGQPTSMPKGRLTRLPVDRNGQRPTRPPRQPAIPEHGAGAGRSGSGPVVPRTYPPVTLGGIANHVNNQQDTGKLTGALVGGVLAGLALLTGSAVAAYYVRKRRSAPPMRKPGVYESMEMSTQRESRVIEELPQETAVG</sequence>
<accession>A0A8B7ZK41</accession>
<keyword evidence="2" id="KW-1133">Transmembrane helix</keyword>
<feature type="compositionally biased region" description="Gly residues" evidence="1">
    <location>
        <begin position="279"/>
        <end position="315"/>
    </location>
</feature>
<dbReference type="Proteomes" id="UP000694845">
    <property type="component" value="Unplaced"/>
</dbReference>